<evidence type="ECO:0000256" key="5">
    <source>
        <dbReference type="RuleBase" id="RU000320"/>
    </source>
</evidence>
<dbReference type="Pfam" id="PF00361">
    <property type="entry name" value="Proton_antipo_M"/>
    <property type="match status" value="1"/>
</dbReference>
<feature type="transmembrane region" description="Helical" evidence="6">
    <location>
        <begin position="304"/>
        <end position="326"/>
    </location>
</feature>
<dbReference type="GO" id="GO:0003954">
    <property type="term" value="F:NADH dehydrogenase activity"/>
    <property type="evidence" value="ECO:0007669"/>
    <property type="project" value="TreeGrafter"/>
</dbReference>
<dbReference type="InterPro" id="IPR018393">
    <property type="entry name" value="NADHpl_OxRdtase_5_subgr"/>
</dbReference>
<dbReference type="InterPro" id="IPR001516">
    <property type="entry name" value="Proton_antipo_N"/>
</dbReference>
<feature type="transmembrane region" description="Helical" evidence="6">
    <location>
        <begin position="375"/>
        <end position="393"/>
    </location>
</feature>
<feature type="domain" description="NADH-Ubiquinone oxidoreductase (complex I) chain 5 N-terminal" evidence="8">
    <location>
        <begin position="67"/>
        <end position="117"/>
    </location>
</feature>
<dbReference type="GO" id="GO:0016020">
    <property type="term" value="C:membrane"/>
    <property type="evidence" value="ECO:0007669"/>
    <property type="project" value="UniProtKB-SubCell"/>
</dbReference>
<dbReference type="PANTHER" id="PTHR42829:SF2">
    <property type="entry name" value="NADH-UBIQUINONE OXIDOREDUCTASE CHAIN 5"/>
    <property type="match status" value="1"/>
</dbReference>
<dbReference type="PRINTS" id="PR01434">
    <property type="entry name" value="NADHDHGNASE5"/>
</dbReference>
<dbReference type="Gene3D" id="1.20.5.2700">
    <property type="match status" value="2"/>
</dbReference>
<reference evidence="9 10" key="1">
    <citation type="journal article" date="2020" name="Nature">
        <title>Bacterial chemolithoautotrophy via manganese oxidation.</title>
        <authorList>
            <person name="Yu H."/>
            <person name="Leadbetter J.R."/>
        </authorList>
    </citation>
    <scope>NUCLEOTIDE SEQUENCE [LARGE SCALE GENOMIC DNA]</scope>
    <source>
        <strain evidence="9 10">Mn-1</strain>
    </source>
</reference>
<dbReference type="PANTHER" id="PTHR42829">
    <property type="entry name" value="NADH-UBIQUINONE OXIDOREDUCTASE CHAIN 5"/>
    <property type="match status" value="1"/>
</dbReference>
<keyword evidence="3 6" id="KW-1133">Transmembrane helix</keyword>
<feature type="transmembrane region" description="Helical" evidence="6">
    <location>
        <begin position="332"/>
        <end position="354"/>
    </location>
</feature>
<evidence type="ECO:0000259" key="7">
    <source>
        <dbReference type="Pfam" id="PF00361"/>
    </source>
</evidence>
<dbReference type="NCBIfam" id="TIGR01974">
    <property type="entry name" value="NDH_I_L"/>
    <property type="match status" value="1"/>
</dbReference>
<dbReference type="GO" id="GO:0015990">
    <property type="term" value="P:electron transport coupled proton transport"/>
    <property type="evidence" value="ECO:0007669"/>
    <property type="project" value="TreeGrafter"/>
</dbReference>
<dbReference type="NCBIfam" id="NF005141">
    <property type="entry name" value="PRK06590.1"/>
    <property type="match status" value="1"/>
</dbReference>
<evidence type="ECO:0000313" key="9">
    <source>
        <dbReference type="EMBL" id="NKE72754.1"/>
    </source>
</evidence>
<dbReference type="GO" id="GO:0012505">
    <property type="term" value="C:endomembrane system"/>
    <property type="evidence" value="ECO:0007669"/>
    <property type="project" value="UniProtKB-SubCell"/>
</dbReference>
<keyword evidence="2 5" id="KW-0812">Transmembrane</keyword>
<sequence length="651" mass="70938">MIQLAWLIPIFPALGALINGLFGKTHTKERAHLVAIGAVAASFLISCLVFISMATGAPATTITLYEWIASANFRVNIAFLIDPLTSIMLMVVTGVGLLVHIYSAGYMHHDEGYARFFTYLNLFMFSMLILILGDNYLLMFVGWEGVGLCSYLLIGFWYQKPSATTAGNKAFIVNRIGDAGFLMGIFTIFVTYGSVRYLDVFPNANLATESVATAITLFLFIGAMGKSAQVPLYVWLPDAMEGPTPVSALIHAATMVTAGIYMVVRSNALFALAPFSMEVVAVVGAITAIFAASIGLVQTDIKRVLAYSTVSQLGYMFLACGVGAYVSGVFHLFTHAFFKGLLFLGSGSVIHALSGEQDMRKMGGLYNKIPITYKTFLIGTIAIAGIPPLAGFWSKDEILVSTFVGGHYLLWGVAVITALMTSFYMFRLLFMTFHGQSRVDHEVAHHIHESPSTMTIPLMILAGFSLLIGMVVGFPPESGWIHHFLSPILAKGGEVHHPSLAVGLGLMALSTVVAVSGWALARHLYIKEPQLPNLLAERARGLYTALVNKYWVDEIYQAVIVRPLLWFANFLWTFDQWVLDGLVNASGWVTLMESKISEIFDIYIVDGTVNGVSATLDVGARGLRRLQTGAVQNYVLAMVMGIVVLAVVFMF</sequence>
<feature type="transmembrane region" description="Helical" evidence="6">
    <location>
        <begin position="77"/>
        <end position="101"/>
    </location>
</feature>
<proteinExistence type="predicted"/>
<feature type="transmembrane region" description="Helical" evidence="6">
    <location>
        <begin position="246"/>
        <end position="264"/>
    </location>
</feature>
<evidence type="ECO:0000256" key="3">
    <source>
        <dbReference type="ARBA" id="ARBA00022989"/>
    </source>
</evidence>
<evidence type="ECO:0000256" key="1">
    <source>
        <dbReference type="ARBA" id="ARBA00004127"/>
    </source>
</evidence>
<organism evidence="9 10">
    <name type="scientific">Candidatus Manganitrophus noduliformans</name>
    <dbReference type="NCBI Taxonomy" id="2606439"/>
    <lineage>
        <taxon>Bacteria</taxon>
        <taxon>Pseudomonadati</taxon>
        <taxon>Nitrospirota</taxon>
        <taxon>Nitrospiria</taxon>
        <taxon>Candidatus Troglogloeales</taxon>
        <taxon>Candidatus Manganitrophaceae</taxon>
        <taxon>Candidatus Manganitrophus</taxon>
    </lineage>
</organism>
<dbReference type="Proteomes" id="UP000534783">
    <property type="component" value="Unassembled WGS sequence"/>
</dbReference>
<dbReference type="AlphaFoldDB" id="A0A7X6DTA1"/>
<dbReference type="EMBL" id="VTOW01000004">
    <property type="protein sequence ID" value="NKE72754.1"/>
    <property type="molecule type" value="Genomic_DNA"/>
</dbReference>
<name>A0A7X6DTA1_9BACT</name>
<feature type="transmembrane region" description="Helical" evidence="6">
    <location>
        <begin position="34"/>
        <end position="57"/>
    </location>
</feature>
<evidence type="ECO:0000256" key="6">
    <source>
        <dbReference type="SAM" id="Phobius"/>
    </source>
</evidence>
<dbReference type="RefSeq" id="WP_168062695.1">
    <property type="nucleotide sequence ID" value="NZ_VTOW01000004.1"/>
</dbReference>
<evidence type="ECO:0000313" key="10">
    <source>
        <dbReference type="Proteomes" id="UP000534783"/>
    </source>
</evidence>
<dbReference type="GO" id="GO:0008137">
    <property type="term" value="F:NADH dehydrogenase (ubiquinone) activity"/>
    <property type="evidence" value="ECO:0007669"/>
    <property type="project" value="InterPro"/>
</dbReference>
<keyword evidence="4 6" id="KW-0472">Membrane</keyword>
<comment type="caution">
    <text evidence="9">The sequence shown here is derived from an EMBL/GenBank/DDBJ whole genome shotgun (WGS) entry which is preliminary data.</text>
</comment>
<feature type="transmembrane region" description="Helical" evidence="6">
    <location>
        <begin position="454"/>
        <end position="475"/>
    </location>
</feature>
<protein>
    <submittedName>
        <fullName evidence="9">NADH-quinone oxidoreductase subunit L</fullName>
    </submittedName>
</protein>
<evidence type="ECO:0000256" key="4">
    <source>
        <dbReference type="ARBA" id="ARBA00023136"/>
    </source>
</evidence>
<feature type="transmembrane region" description="Helical" evidence="6">
    <location>
        <begin position="179"/>
        <end position="198"/>
    </location>
</feature>
<feature type="transmembrane region" description="Helical" evidence="6">
    <location>
        <begin position="210"/>
        <end position="234"/>
    </location>
</feature>
<keyword evidence="10" id="KW-1185">Reference proteome</keyword>
<dbReference type="InterPro" id="IPR003945">
    <property type="entry name" value="NU5C-like"/>
</dbReference>
<evidence type="ECO:0000256" key="2">
    <source>
        <dbReference type="ARBA" id="ARBA00022692"/>
    </source>
</evidence>
<gene>
    <name evidence="9" type="primary">nuoL</name>
    <name evidence="9" type="ORF">MNODULE_18545</name>
</gene>
<feature type="transmembrane region" description="Helical" evidence="6">
    <location>
        <begin position="6"/>
        <end position="22"/>
    </location>
</feature>
<dbReference type="GO" id="GO:0042773">
    <property type="term" value="P:ATP synthesis coupled electron transport"/>
    <property type="evidence" value="ECO:0007669"/>
    <property type="project" value="InterPro"/>
</dbReference>
<feature type="transmembrane region" description="Helical" evidence="6">
    <location>
        <begin position="270"/>
        <end position="297"/>
    </location>
</feature>
<feature type="domain" description="NADH:quinone oxidoreductase/Mrp antiporter transmembrane" evidence="7">
    <location>
        <begin position="135"/>
        <end position="421"/>
    </location>
</feature>
<dbReference type="PRINTS" id="PR01435">
    <property type="entry name" value="NPOXDRDTASE5"/>
</dbReference>
<evidence type="ECO:0000259" key="8">
    <source>
        <dbReference type="Pfam" id="PF00662"/>
    </source>
</evidence>
<feature type="transmembrane region" description="Helical" evidence="6">
    <location>
        <begin position="631"/>
        <end position="650"/>
    </location>
</feature>
<dbReference type="Pfam" id="PF00662">
    <property type="entry name" value="Proton_antipo_N"/>
    <property type="match status" value="1"/>
</dbReference>
<comment type="subcellular location">
    <subcellularLocation>
        <location evidence="1">Endomembrane system</location>
        <topology evidence="1">Multi-pass membrane protein</topology>
    </subcellularLocation>
    <subcellularLocation>
        <location evidence="5">Membrane</location>
        <topology evidence="5">Multi-pass membrane protein</topology>
    </subcellularLocation>
</comment>
<feature type="transmembrane region" description="Helical" evidence="6">
    <location>
        <begin position="113"/>
        <end position="132"/>
    </location>
</feature>
<feature type="transmembrane region" description="Helical" evidence="6">
    <location>
        <begin position="138"/>
        <end position="158"/>
    </location>
</feature>
<feature type="transmembrane region" description="Helical" evidence="6">
    <location>
        <begin position="495"/>
        <end position="521"/>
    </location>
</feature>
<accession>A0A7X6DTA1</accession>
<feature type="transmembrane region" description="Helical" evidence="6">
    <location>
        <begin position="408"/>
        <end position="433"/>
    </location>
</feature>
<dbReference type="InterPro" id="IPR001750">
    <property type="entry name" value="ND/Mrp_TM"/>
</dbReference>